<accession>A0A5J4R126</accession>
<dbReference type="EMBL" id="SNRY01002021">
    <property type="protein sequence ID" value="KAA6327268.1"/>
    <property type="molecule type" value="Genomic_DNA"/>
</dbReference>
<evidence type="ECO:0000259" key="1">
    <source>
        <dbReference type="Pfam" id="PF04230"/>
    </source>
</evidence>
<comment type="caution">
    <text evidence="2">The sequence shown here is derived from an EMBL/GenBank/DDBJ whole genome shotgun (WGS) entry which is preliminary data.</text>
</comment>
<protein>
    <recommendedName>
        <fullName evidence="1">Polysaccharide pyruvyl transferase domain-containing protein</fullName>
    </recommendedName>
</protein>
<evidence type="ECO:0000313" key="2">
    <source>
        <dbReference type="EMBL" id="KAA6327268.1"/>
    </source>
</evidence>
<dbReference type="InterPro" id="IPR007345">
    <property type="entry name" value="Polysacch_pyruvyl_Trfase"/>
</dbReference>
<organism evidence="2">
    <name type="scientific">termite gut metagenome</name>
    <dbReference type="NCBI Taxonomy" id="433724"/>
    <lineage>
        <taxon>unclassified sequences</taxon>
        <taxon>metagenomes</taxon>
        <taxon>organismal metagenomes</taxon>
    </lineage>
</organism>
<gene>
    <name evidence="2" type="ORF">EZS27_023728</name>
</gene>
<sequence>MKIGIITYHRSHNYGAVLQAYALKTYIGALGHDVQIVDYWPGYHNNMYAMVDWSLFKNFRIRGCIRLLLKFPFIYFRKKRRRNLFIKFIDTYLLSSSIGQTNELYDIVVYGSDQIWRCQNTLAFKGYNEIYFGNEKIKAKKKITYSASMGIINSKDYDIKFLSKVLNNFKAISVRERDLVDFIQPLTSLVVVHTLDPVFLLSIAEWQKMSSPRQYAKPYILLYNLQGNEKTSHIAQRLKQSLRIPIISIIGPIPFLNKPNEESVVGPKEFISWISYAEYVITSSFHGVAFSILMEKQFYVFQEVNLSRVKSLLSMAGIENRFITDISTVVKLESIDYLLVREKINIAKLFSMEYLKKELEIE</sequence>
<dbReference type="AlphaFoldDB" id="A0A5J4R126"/>
<proteinExistence type="predicted"/>
<dbReference type="Pfam" id="PF04230">
    <property type="entry name" value="PS_pyruv_trans"/>
    <property type="match status" value="1"/>
</dbReference>
<feature type="domain" description="Polysaccharide pyruvyl transferase" evidence="1">
    <location>
        <begin position="13"/>
        <end position="301"/>
    </location>
</feature>
<name>A0A5J4R126_9ZZZZ</name>
<reference evidence="2" key="1">
    <citation type="submission" date="2019-03" db="EMBL/GenBank/DDBJ databases">
        <title>Single cell metagenomics reveals metabolic interactions within the superorganism composed of flagellate Streblomastix strix and complex community of Bacteroidetes bacteria on its surface.</title>
        <authorList>
            <person name="Treitli S.C."/>
            <person name="Kolisko M."/>
            <person name="Husnik F."/>
            <person name="Keeling P."/>
            <person name="Hampl V."/>
        </authorList>
    </citation>
    <scope>NUCLEOTIDE SEQUENCE</scope>
    <source>
        <strain evidence="2">STM</strain>
    </source>
</reference>